<keyword evidence="1" id="KW-0156">Chromatin regulator</keyword>
<reference evidence="3" key="1">
    <citation type="submission" date="2020-05" db="EMBL/GenBank/DDBJ databases">
        <title>Mycena genomes resolve the evolution of fungal bioluminescence.</title>
        <authorList>
            <person name="Tsai I.J."/>
        </authorList>
    </citation>
    <scope>NUCLEOTIDE SEQUENCE</scope>
    <source>
        <strain evidence="3">CCC161011</strain>
    </source>
</reference>
<gene>
    <name evidence="3" type="ORF">MVEN_01918900</name>
</gene>
<dbReference type="Gene3D" id="3.30.40.10">
    <property type="entry name" value="Zinc/RING finger domain, C3HC4 (zinc finger)"/>
    <property type="match status" value="1"/>
</dbReference>
<proteinExistence type="predicted"/>
<dbReference type="EMBL" id="JACAZI010000019">
    <property type="protein sequence ID" value="KAF7340012.1"/>
    <property type="molecule type" value="Genomic_DNA"/>
</dbReference>
<dbReference type="InterPro" id="IPR011011">
    <property type="entry name" value="Znf_FYVE_PHD"/>
</dbReference>
<keyword evidence="4" id="KW-1185">Reference proteome</keyword>
<dbReference type="GO" id="GO:0006325">
    <property type="term" value="P:chromatin organization"/>
    <property type="evidence" value="ECO:0007669"/>
    <property type="project" value="UniProtKB-KW"/>
</dbReference>
<feature type="compositionally biased region" description="Basic residues" evidence="2">
    <location>
        <begin position="97"/>
        <end position="106"/>
    </location>
</feature>
<sequence>MVRSTSAHRAIPRRRSARACVRPLVGSASMPDIRQQVPTAPVLTSAASISAGPAQKKRRVTGTAPTSIKLAPVATPTPPRRSQSPLTTSAAANAHSNSHKRSRLSRQIHPQELDMDAEGEEEGEGEDENLYCFCQKQSYGDMIACDNDDCPVRMVPSVVRAAHPADAGEVVLPGMHRERLCCRDHGPKERGGSGRDCE</sequence>
<dbReference type="GO" id="GO:0005634">
    <property type="term" value="C:nucleus"/>
    <property type="evidence" value="ECO:0007669"/>
    <property type="project" value="TreeGrafter"/>
</dbReference>
<dbReference type="AlphaFoldDB" id="A0A8H6XGC4"/>
<dbReference type="PANTHER" id="PTHR10333:SF42">
    <property type="entry name" value="INHIBITOR OF GROWTH PROTEIN 5"/>
    <property type="match status" value="1"/>
</dbReference>
<dbReference type="GO" id="GO:0000785">
    <property type="term" value="C:chromatin"/>
    <property type="evidence" value="ECO:0007669"/>
    <property type="project" value="UniProtKB-ARBA"/>
</dbReference>
<accession>A0A8H6XGC4</accession>
<evidence type="ECO:0000256" key="2">
    <source>
        <dbReference type="SAM" id="MobiDB-lite"/>
    </source>
</evidence>
<dbReference type="OrthoDB" id="5411773at2759"/>
<dbReference type="PANTHER" id="PTHR10333">
    <property type="entry name" value="INHIBITOR OF GROWTH PROTEIN"/>
    <property type="match status" value="1"/>
</dbReference>
<evidence type="ECO:0000256" key="1">
    <source>
        <dbReference type="ARBA" id="ARBA00022853"/>
    </source>
</evidence>
<dbReference type="Proteomes" id="UP000620124">
    <property type="component" value="Unassembled WGS sequence"/>
</dbReference>
<dbReference type="SUPFAM" id="SSF57903">
    <property type="entry name" value="FYVE/PHD zinc finger"/>
    <property type="match status" value="1"/>
</dbReference>
<evidence type="ECO:0000313" key="3">
    <source>
        <dbReference type="EMBL" id="KAF7340012.1"/>
    </source>
</evidence>
<dbReference type="InterPro" id="IPR013083">
    <property type="entry name" value="Znf_RING/FYVE/PHD"/>
</dbReference>
<organism evidence="3 4">
    <name type="scientific">Mycena venus</name>
    <dbReference type="NCBI Taxonomy" id="2733690"/>
    <lineage>
        <taxon>Eukaryota</taxon>
        <taxon>Fungi</taxon>
        <taxon>Dikarya</taxon>
        <taxon>Basidiomycota</taxon>
        <taxon>Agaricomycotina</taxon>
        <taxon>Agaricomycetes</taxon>
        <taxon>Agaricomycetidae</taxon>
        <taxon>Agaricales</taxon>
        <taxon>Marasmiineae</taxon>
        <taxon>Mycenaceae</taxon>
        <taxon>Mycena</taxon>
    </lineage>
</organism>
<name>A0A8H6XGC4_9AGAR</name>
<dbReference type="GO" id="GO:0006355">
    <property type="term" value="P:regulation of DNA-templated transcription"/>
    <property type="evidence" value="ECO:0007669"/>
    <property type="project" value="TreeGrafter"/>
</dbReference>
<protein>
    <submittedName>
        <fullName evidence="3">Uncharacterized protein</fullName>
    </submittedName>
</protein>
<comment type="caution">
    <text evidence="3">The sequence shown here is derived from an EMBL/GenBank/DDBJ whole genome shotgun (WGS) entry which is preliminary data.</text>
</comment>
<feature type="region of interest" description="Disordered" evidence="2">
    <location>
        <begin position="48"/>
        <end position="110"/>
    </location>
</feature>
<evidence type="ECO:0000313" key="4">
    <source>
        <dbReference type="Proteomes" id="UP000620124"/>
    </source>
</evidence>
<dbReference type="InterPro" id="IPR028651">
    <property type="entry name" value="ING_fam"/>
</dbReference>